<comment type="caution">
    <text evidence="4">The sequence shown here is derived from an EMBL/GenBank/DDBJ whole genome shotgun (WGS) entry which is preliminary data.</text>
</comment>
<evidence type="ECO:0000259" key="3">
    <source>
        <dbReference type="Pfam" id="PF13511"/>
    </source>
</evidence>
<evidence type="ECO:0000256" key="2">
    <source>
        <dbReference type="SAM" id="SignalP"/>
    </source>
</evidence>
<sequence>MNKTIVSTLLAALLAGFMALPGAVAQEQTIYKWVDEEGVVHYTARPPEGIDYEEVGIETREPVESASAGEEMAEGGAEAAAQGIPPAQPEMEAAEPDPEMVAERCAQARRNIENLTQRANVLIRGDDGERRQISDEERQRMLQEARDFIDEWC</sequence>
<dbReference type="RefSeq" id="WP_116650881.1">
    <property type="nucleotide sequence ID" value="NZ_QUZK01000037.1"/>
</dbReference>
<dbReference type="Proteomes" id="UP000260351">
    <property type="component" value="Unassembled WGS sequence"/>
</dbReference>
<name>A0A3E1K885_9GAMM</name>
<dbReference type="OrthoDB" id="7068596at2"/>
<dbReference type="InterPro" id="IPR025392">
    <property type="entry name" value="DUF4124"/>
</dbReference>
<keyword evidence="5" id="KW-1185">Reference proteome</keyword>
<dbReference type="AlphaFoldDB" id="A0A3E1K885"/>
<evidence type="ECO:0000313" key="5">
    <source>
        <dbReference type="Proteomes" id="UP000260351"/>
    </source>
</evidence>
<feature type="chain" id="PRO_5017820986" evidence="2">
    <location>
        <begin position="26"/>
        <end position="153"/>
    </location>
</feature>
<feature type="compositionally biased region" description="Low complexity" evidence="1">
    <location>
        <begin position="64"/>
        <end position="91"/>
    </location>
</feature>
<feature type="domain" description="DUF4124" evidence="3">
    <location>
        <begin position="22"/>
        <end position="68"/>
    </location>
</feature>
<accession>A0A3E1K885</accession>
<dbReference type="EMBL" id="QUZK01000037">
    <property type="protein sequence ID" value="RFF30280.1"/>
    <property type="molecule type" value="Genomic_DNA"/>
</dbReference>
<evidence type="ECO:0000313" key="4">
    <source>
        <dbReference type="EMBL" id="RFF30280.1"/>
    </source>
</evidence>
<feature type="signal peptide" evidence="2">
    <location>
        <begin position="1"/>
        <end position="25"/>
    </location>
</feature>
<dbReference type="Pfam" id="PF13511">
    <property type="entry name" value="DUF4124"/>
    <property type="match status" value="1"/>
</dbReference>
<keyword evidence="2" id="KW-0732">Signal</keyword>
<reference evidence="4 5" key="1">
    <citation type="submission" date="2018-08" db="EMBL/GenBank/DDBJ databases">
        <title>Wenzhouxiangella salilacus sp. nov., a novel bacterium isolated from a saline lake in Xinjiang Province, China.</title>
        <authorList>
            <person name="Han S."/>
        </authorList>
    </citation>
    <scope>NUCLEOTIDE SEQUENCE [LARGE SCALE GENOMIC DNA]</scope>
    <source>
        <strain evidence="4 5">XDB06</strain>
    </source>
</reference>
<proteinExistence type="predicted"/>
<evidence type="ECO:0000256" key="1">
    <source>
        <dbReference type="SAM" id="MobiDB-lite"/>
    </source>
</evidence>
<gene>
    <name evidence="4" type="ORF">DZC52_09395</name>
</gene>
<organism evidence="4 5">
    <name type="scientific">Wenzhouxiangella sediminis</name>
    <dbReference type="NCBI Taxonomy" id="1792836"/>
    <lineage>
        <taxon>Bacteria</taxon>
        <taxon>Pseudomonadati</taxon>
        <taxon>Pseudomonadota</taxon>
        <taxon>Gammaproteobacteria</taxon>
        <taxon>Chromatiales</taxon>
        <taxon>Wenzhouxiangellaceae</taxon>
        <taxon>Wenzhouxiangella</taxon>
    </lineage>
</organism>
<protein>
    <submittedName>
        <fullName evidence="4">DUF4124 domain-containing protein</fullName>
    </submittedName>
</protein>
<feature type="region of interest" description="Disordered" evidence="1">
    <location>
        <begin position="61"/>
        <end position="100"/>
    </location>
</feature>